<organism evidence="1 2">
    <name type="scientific">Candidatus Nitronauta litoralis</name>
    <dbReference type="NCBI Taxonomy" id="2705533"/>
    <lineage>
        <taxon>Bacteria</taxon>
        <taxon>Pseudomonadati</taxon>
        <taxon>Nitrospinota/Tectimicrobiota group</taxon>
        <taxon>Nitrospinota</taxon>
        <taxon>Nitrospinia</taxon>
        <taxon>Nitrospinales</taxon>
        <taxon>Nitrospinaceae</taxon>
        <taxon>Candidatus Nitronauta</taxon>
    </lineage>
</organism>
<name>A0A7T0BUT7_9BACT</name>
<accession>A0A7T0BUT7</accession>
<evidence type="ECO:0000313" key="2">
    <source>
        <dbReference type="Proteomes" id="UP000594688"/>
    </source>
</evidence>
<protein>
    <submittedName>
        <fullName evidence="1">Uncharacterized protein</fullName>
    </submittedName>
</protein>
<reference evidence="1 2" key="1">
    <citation type="submission" date="2020-02" db="EMBL/GenBank/DDBJ databases">
        <title>Genomic and physiological characterization of two novel Nitrospinaceae genera.</title>
        <authorList>
            <person name="Mueller A.J."/>
            <person name="Jung M.-Y."/>
            <person name="Strachan C.R."/>
            <person name="Herbold C.W."/>
            <person name="Kirkegaard R.H."/>
            <person name="Daims H."/>
        </authorList>
    </citation>
    <scope>NUCLEOTIDE SEQUENCE [LARGE SCALE GENOMIC DNA]</scope>
    <source>
        <strain evidence="1">EB</strain>
    </source>
</reference>
<dbReference type="EMBL" id="CP048685">
    <property type="protein sequence ID" value="QPJ61318.1"/>
    <property type="molecule type" value="Genomic_DNA"/>
</dbReference>
<dbReference type="KEGG" id="nli:G3M70_05195"/>
<evidence type="ECO:0000313" key="1">
    <source>
        <dbReference type="EMBL" id="QPJ61318.1"/>
    </source>
</evidence>
<gene>
    <name evidence="1" type="ORF">G3M70_05195</name>
</gene>
<proteinExistence type="predicted"/>
<sequence length="318" mass="35602">MALKASFNIQLQGFPQANRDAEVTLVNQSTGSRFVRKPFLDGQLIMRDLDPGPYEISVRHPNLIQPIDRRVVRLFPQPFPTRVPVVVRPELFRDTPIRDIPDADLTPVQQTATTVRETLTPLGTKSAGETIRSTDWNALVGAMSDLAGAVLELTQLVSPIGHDHPEIAEKTAEIQGNIRRFTESFGRSLLELRRDIESQQLRRNLLDTLDRAGASSEMRNRWTKRIDDLEESIQQPTPVWTGKLSRAGNAFLTEVNELAVGQGAEGDSFLKEPAVQSVMLAATQYANVGTQVKPEDELQTYMRTTTQSKKSKFSWAQR</sequence>
<dbReference type="Proteomes" id="UP000594688">
    <property type="component" value="Chromosome"/>
</dbReference>
<dbReference type="AlphaFoldDB" id="A0A7T0BUT7"/>